<proteinExistence type="predicted"/>
<dbReference type="RefSeq" id="WP_074751855.1">
    <property type="nucleotide sequence ID" value="NZ_FNCO01000003.1"/>
</dbReference>
<evidence type="ECO:0000313" key="2">
    <source>
        <dbReference type="EMBL" id="SDG81916.1"/>
    </source>
</evidence>
<feature type="transmembrane region" description="Helical" evidence="1">
    <location>
        <begin position="77"/>
        <end position="96"/>
    </location>
</feature>
<sequence>MRPFEFLIFMRRYFPVFIGGVLAAICSFAITSVLYFEVFHKDATFENSVIYGFAVMMGATALMCLCHFFLVWGRPKWVWGVVALFFACLSLVLPMIEHRPNKVIYFLGVLVPLIGLSVLNSDRHREMRKIMVIVRNKRERFLGIRKARLCRLNAERCK</sequence>
<keyword evidence="1" id="KW-0812">Transmembrane</keyword>
<protein>
    <submittedName>
        <fullName evidence="2">Uncharacterized protein</fullName>
    </submittedName>
</protein>
<evidence type="ECO:0000256" key="1">
    <source>
        <dbReference type="SAM" id="Phobius"/>
    </source>
</evidence>
<dbReference type="OrthoDB" id="7032452at2"/>
<dbReference type="AlphaFoldDB" id="A0A1G7XCL3"/>
<keyword evidence="1" id="KW-0472">Membrane</keyword>
<feature type="transmembrane region" description="Helical" evidence="1">
    <location>
        <begin position="48"/>
        <end position="70"/>
    </location>
</feature>
<keyword evidence="3" id="KW-1185">Reference proteome</keyword>
<dbReference type="Proteomes" id="UP000182894">
    <property type="component" value="Unassembled WGS sequence"/>
</dbReference>
<feature type="transmembrane region" description="Helical" evidence="1">
    <location>
        <begin position="12"/>
        <end position="36"/>
    </location>
</feature>
<gene>
    <name evidence="2" type="ORF">SAMN05216605_103241</name>
</gene>
<evidence type="ECO:0000313" key="3">
    <source>
        <dbReference type="Proteomes" id="UP000182894"/>
    </source>
</evidence>
<reference evidence="3" key="1">
    <citation type="submission" date="2016-10" db="EMBL/GenBank/DDBJ databases">
        <authorList>
            <person name="Varghese N."/>
            <person name="Submissions S."/>
        </authorList>
    </citation>
    <scope>NUCLEOTIDE SEQUENCE [LARGE SCALE GENOMIC DNA]</scope>
    <source>
        <strain evidence="3">ATCC 700689</strain>
    </source>
</reference>
<accession>A0A1G7XCL3</accession>
<feature type="transmembrane region" description="Helical" evidence="1">
    <location>
        <begin position="102"/>
        <end position="119"/>
    </location>
</feature>
<keyword evidence="1" id="KW-1133">Transmembrane helix</keyword>
<name>A0A1G7XCL3_9PSED</name>
<organism evidence="2 3">
    <name type="scientific">Pseudomonas abietaniphila</name>
    <dbReference type="NCBI Taxonomy" id="89065"/>
    <lineage>
        <taxon>Bacteria</taxon>
        <taxon>Pseudomonadati</taxon>
        <taxon>Pseudomonadota</taxon>
        <taxon>Gammaproteobacteria</taxon>
        <taxon>Pseudomonadales</taxon>
        <taxon>Pseudomonadaceae</taxon>
        <taxon>Pseudomonas</taxon>
    </lineage>
</organism>
<dbReference type="EMBL" id="FNCO01000003">
    <property type="protein sequence ID" value="SDG81916.1"/>
    <property type="molecule type" value="Genomic_DNA"/>
</dbReference>